<dbReference type="RefSeq" id="WP_111246687.1">
    <property type="nucleotide sequence ID" value="NZ_AP023358.1"/>
</dbReference>
<dbReference type="EMBL" id="POTX01000463">
    <property type="protein sequence ID" value="PZF82664.1"/>
    <property type="molecule type" value="Genomic_DNA"/>
</dbReference>
<evidence type="ECO:0000313" key="1">
    <source>
        <dbReference type="EMBL" id="PZF82664.1"/>
    </source>
</evidence>
<proteinExistence type="predicted"/>
<protein>
    <submittedName>
        <fullName evidence="1">Uncharacterized protein</fullName>
    </submittedName>
</protein>
<dbReference type="Pfam" id="PF19757">
    <property type="entry name" value="DUF6244"/>
    <property type="match status" value="1"/>
</dbReference>
<reference evidence="1 2" key="1">
    <citation type="submission" date="2018-01" db="EMBL/GenBank/DDBJ databases">
        <title>Draft genome sequence of Jishengella endophytica.</title>
        <authorList>
            <person name="Sahin N."/>
            <person name="Ay H."/>
            <person name="Saygin H."/>
        </authorList>
    </citation>
    <scope>NUCLEOTIDE SEQUENCE [LARGE SCALE GENOMIC DNA]</scope>
    <source>
        <strain evidence="1 2">DSM 45430</strain>
    </source>
</reference>
<comment type="caution">
    <text evidence="1">The sequence shown here is derived from an EMBL/GenBank/DDBJ whole genome shotgun (WGS) entry which is preliminary data.</text>
</comment>
<sequence>MSAAQIIAQLNAASRKLEEAQAQIAAARQNVGEARQLTAGALQGSSGQLTAQFDSLIEVIGQVGTRPAAVKEQVHATIAKVQALGN</sequence>
<keyword evidence="2" id="KW-1185">Reference proteome</keyword>
<evidence type="ECO:0000313" key="2">
    <source>
        <dbReference type="Proteomes" id="UP000248627"/>
    </source>
</evidence>
<accession>A0A2W2BQM6</accession>
<dbReference type="Proteomes" id="UP000248627">
    <property type="component" value="Unassembled WGS sequence"/>
</dbReference>
<name>A0A2W2BQM6_9ACTN</name>
<dbReference type="OrthoDB" id="9930809at2"/>
<organism evidence="1 2">
    <name type="scientific">Micromonospora endophytica</name>
    <dbReference type="NCBI Taxonomy" id="515350"/>
    <lineage>
        <taxon>Bacteria</taxon>
        <taxon>Bacillati</taxon>
        <taxon>Actinomycetota</taxon>
        <taxon>Actinomycetes</taxon>
        <taxon>Micromonosporales</taxon>
        <taxon>Micromonosporaceae</taxon>
        <taxon>Micromonospora</taxon>
    </lineage>
</organism>
<gene>
    <name evidence="1" type="ORF">C1I93_30490</name>
</gene>
<dbReference type="InterPro" id="IPR046211">
    <property type="entry name" value="DUF6244"/>
</dbReference>
<dbReference type="AlphaFoldDB" id="A0A2W2BQM6"/>